<dbReference type="EMBL" id="QQWO01000034">
    <property type="protein sequence ID" value="RSU97458.1"/>
    <property type="molecule type" value="Genomic_DNA"/>
</dbReference>
<dbReference type="AlphaFoldDB" id="A0AAJ4RZF6"/>
<evidence type="ECO:0000313" key="2">
    <source>
        <dbReference type="Proteomes" id="UP000286681"/>
    </source>
</evidence>
<evidence type="ECO:0000313" key="1">
    <source>
        <dbReference type="EMBL" id="RSU97458.1"/>
    </source>
</evidence>
<comment type="caution">
    <text evidence="1">The sequence shown here is derived from an EMBL/GenBank/DDBJ whole genome shotgun (WGS) entry which is preliminary data.</text>
</comment>
<gene>
    <name evidence="1" type="ORF">CA257_22745</name>
</gene>
<organism evidence="1 2">
    <name type="scientific">Sphingomonas koreensis</name>
    <dbReference type="NCBI Taxonomy" id="93064"/>
    <lineage>
        <taxon>Bacteria</taxon>
        <taxon>Pseudomonadati</taxon>
        <taxon>Pseudomonadota</taxon>
        <taxon>Alphaproteobacteria</taxon>
        <taxon>Sphingomonadales</taxon>
        <taxon>Sphingomonadaceae</taxon>
        <taxon>Sphingomonas</taxon>
    </lineage>
</organism>
<protein>
    <submittedName>
        <fullName evidence="1">Uncharacterized protein</fullName>
    </submittedName>
</protein>
<accession>A0AAJ4RZF6</accession>
<dbReference type="Proteomes" id="UP000286681">
    <property type="component" value="Unassembled WGS sequence"/>
</dbReference>
<proteinExistence type="predicted"/>
<reference evidence="1 2" key="1">
    <citation type="submission" date="2018-07" db="EMBL/GenBank/DDBJ databases">
        <title>Genomic and Epidemiologic Investigation of an Indolent Hospital Outbreak.</title>
        <authorList>
            <person name="Johnson R.C."/>
            <person name="Deming C."/>
            <person name="Conlan S."/>
            <person name="Zellmer C.J."/>
            <person name="Michelin A.V."/>
            <person name="Lee-Lin S."/>
            <person name="Thomas P.J."/>
            <person name="Park M."/>
            <person name="Weingarten R.A."/>
            <person name="Less J."/>
            <person name="Dekker J.P."/>
            <person name="Frank K.M."/>
            <person name="Musser K.A."/>
            <person name="Mcquiston J.R."/>
            <person name="Henderson D.K."/>
            <person name="Lau A.F."/>
            <person name="Palmore T.N."/>
            <person name="Segre J.A."/>
        </authorList>
    </citation>
    <scope>NUCLEOTIDE SEQUENCE [LARGE SCALE GENOMIC DNA]</scope>
    <source>
        <strain evidence="1 2">SK-NIH.Env10_0317</strain>
    </source>
</reference>
<name>A0AAJ4RZF6_9SPHN</name>
<sequence length="91" mass="10784">MSSLPWLDKDHFRDRFSGTVEIAIEPHRRAVDEPQDEVIPLSHHFRKLAARSRNLDPRCIFYGYRGILLLHQVSFDSSSFTRRDFDTLFHI</sequence>